<dbReference type="Proteomes" id="UP000778797">
    <property type="component" value="Unassembled WGS sequence"/>
</dbReference>
<dbReference type="RefSeq" id="WP_227476613.1">
    <property type="nucleotide sequence ID" value="NZ_JAFMPT010000006.1"/>
</dbReference>
<accession>A0ABS8EML4</accession>
<evidence type="ECO:0000259" key="1">
    <source>
        <dbReference type="PROSITE" id="PS51186"/>
    </source>
</evidence>
<dbReference type="EMBL" id="JAFMPT010000006">
    <property type="protein sequence ID" value="MCC1484166.1"/>
    <property type="molecule type" value="Genomic_DNA"/>
</dbReference>
<gene>
    <name evidence="2" type="ORF">J1C55_06165</name>
</gene>
<comment type="caution">
    <text evidence="2">The sequence shown here is derived from an EMBL/GenBank/DDBJ whole genome shotgun (WGS) entry which is preliminary data.</text>
</comment>
<organism evidence="2 3">
    <name type="scientific">Winogradskyella immobilis</name>
    <dbReference type="NCBI Taxonomy" id="2816852"/>
    <lineage>
        <taxon>Bacteria</taxon>
        <taxon>Pseudomonadati</taxon>
        <taxon>Bacteroidota</taxon>
        <taxon>Flavobacteriia</taxon>
        <taxon>Flavobacteriales</taxon>
        <taxon>Flavobacteriaceae</taxon>
        <taxon>Winogradskyella</taxon>
    </lineage>
</organism>
<dbReference type="PANTHER" id="PTHR43305">
    <property type="entry name" value="FAMILY N-ACETYLTRANSFERASE, PUTATIVE (AFU_ORTHOLOGUE AFUA_2G01380)-RELATED"/>
    <property type="match status" value="1"/>
</dbReference>
<reference evidence="3" key="1">
    <citation type="submission" date="2021-03" db="EMBL/GenBank/DDBJ databases">
        <title>Genome of Cognatishimia sp. F0-27.</title>
        <authorList>
            <person name="Ping X."/>
        </authorList>
    </citation>
    <scope>NUCLEOTIDE SEQUENCE [LARGE SCALE GENOMIC DNA]</scope>
    <source>
        <strain evidence="3">E313</strain>
    </source>
</reference>
<dbReference type="Gene3D" id="3.40.630.30">
    <property type="match status" value="1"/>
</dbReference>
<dbReference type="SUPFAM" id="SSF55729">
    <property type="entry name" value="Acyl-CoA N-acyltransferases (Nat)"/>
    <property type="match status" value="1"/>
</dbReference>
<evidence type="ECO:0000313" key="3">
    <source>
        <dbReference type="Proteomes" id="UP000778797"/>
    </source>
</evidence>
<dbReference type="InterPro" id="IPR052777">
    <property type="entry name" value="Acetyltransferase_Enz"/>
</dbReference>
<dbReference type="CDD" id="cd04301">
    <property type="entry name" value="NAT_SF"/>
    <property type="match status" value="1"/>
</dbReference>
<sequence length="154" mass="17578">MSVKIIHYQPEYASAFYNLNIEWLKTFFYVEAYDEAVLSQPETYIINKGGHIFFAKQGETILGTVALMPTDNPKLLELTKMAVSPASRGLKIGQQLMQYCIDYGKSIGLDGLMLYSNTILENAIYIYRKYGFIEIPVEPNSPYVRSNIKMVLEL</sequence>
<protein>
    <submittedName>
        <fullName evidence="2">GNAT family N-acetyltransferase</fullName>
    </submittedName>
</protein>
<keyword evidence="3" id="KW-1185">Reference proteome</keyword>
<proteinExistence type="predicted"/>
<evidence type="ECO:0000313" key="2">
    <source>
        <dbReference type="EMBL" id="MCC1484166.1"/>
    </source>
</evidence>
<dbReference type="Pfam" id="PF00583">
    <property type="entry name" value="Acetyltransf_1"/>
    <property type="match status" value="1"/>
</dbReference>
<dbReference type="InterPro" id="IPR000182">
    <property type="entry name" value="GNAT_dom"/>
</dbReference>
<dbReference type="PANTHER" id="PTHR43305:SF1">
    <property type="entry name" value="FAMILY N-ACETYLTRANSFERASE, PUTATIVE (AFU_ORTHOLOGUE AFUA_2G01380)-RELATED"/>
    <property type="match status" value="1"/>
</dbReference>
<name>A0ABS8EML4_9FLAO</name>
<reference evidence="3" key="2">
    <citation type="submission" date="2023-07" db="EMBL/GenBank/DDBJ databases">
        <title>Genome of Winogradskyella sp. E313.</title>
        <authorList>
            <person name="Zhou Y."/>
        </authorList>
    </citation>
    <scope>NUCLEOTIDE SEQUENCE [LARGE SCALE GENOMIC DNA]</scope>
    <source>
        <strain evidence="3">E313</strain>
    </source>
</reference>
<dbReference type="InterPro" id="IPR016181">
    <property type="entry name" value="Acyl_CoA_acyltransferase"/>
</dbReference>
<feature type="domain" description="N-acetyltransferase" evidence="1">
    <location>
        <begin position="3"/>
        <end position="154"/>
    </location>
</feature>
<dbReference type="PROSITE" id="PS51186">
    <property type="entry name" value="GNAT"/>
    <property type="match status" value="1"/>
</dbReference>